<keyword evidence="3" id="KW-1185">Reference proteome</keyword>
<dbReference type="Proteomes" id="UP000765509">
    <property type="component" value="Unassembled WGS sequence"/>
</dbReference>
<reference evidence="2" key="1">
    <citation type="submission" date="2021-03" db="EMBL/GenBank/DDBJ databases">
        <title>Draft genome sequence of rust myrtle Austropuccinia psidii MF-1, a brazilian biotype.</title>
        <authorList>
            <person name="Quecine M.C."/>
            <person name="Pachon D.M.R."/>
            <person name="Bonatelli M.L."/>
            <person name="Correr F.H."/>
            <person name="Franceschini L.M."/>
            <person name="Leite T.F."/>
            <person name="Margarido G.R.A."/>
            <person name="Almeida C.A."/>
            <person name="Ferrarezi J.A."/>
            <person name="Labate C.A."/>
        </authorList>
    </citation>
    <scope>NUCLEOTIDE SEQUENCE</scope>
    <source>
        <strain evidence="2">MF-1</strain>
    </source>
</reference>
<feature type="compositionally biased region" description="Polar residues" evidence="1">
    <location>
        <begin position="62"/>
        <end position="72"/>
    </location>
</feature>
<gene>
    <name evidence="2" type="ORF">O181_121381</name>
</gene>
<name>A0A9Q3KKB1_9BASI</name>
<dbReference type="EMBL" id="AVOT02110552">
    <property type="protein sequence ID" value="MBW0581666.1"/>
    <property type="molecule type" value="Genomic_DNA"/>
</dbReference>
<comment type="caution">
    <text evidence="2">The sequence shown here is derived from an EMBL/GenBank/DDBJ whole genome shotgun (WGS) entry which is preliminary data.</text>
</comment>
<organism evidence="2 3">
    <name type="scientific">Austropuccinia psidii MF-1</name>
    <dbReference type="NCBI Taxonomy" id="1389203"/>
    <lineage>
        <taxon>Eukaryota</taxon>
        <taxon>Fungi</taxon>
        <taxon>Dikarya</taxon>
        <taxon>Basidiomycota</taxon>
        <taxon>Pucciniomycotina</taxon>
        <taxon>Pucciniomycetes</taxon>
        <taxon>Pucciniales</taxon>
        <taxon>Sphaerophragmiaceae</taxon>
        <taxon>Austropuccinia</taxon>
    </lineage>
</organism>
<evidence type="ECO:0000313" key="2">
    <source>
        <dbReference type="EMBL" id="MBW0581666.1"/>
    </source>
</evidence>
<protein>
    <submittedName>
        <fullName evidence="2">Uncharacterized protein</fullName>
    </submittedName>
</protein>
<evidence type="ECO:0000313" key="3">
    <source>
        <dbReference type="Proteomes" id="UP000765509"/>
    </source>
</evidence>
<feature type="compositionally biased region" description="Basic and acidic residues" evidence="1">
    <location>
        <begin position="40"/>
        <end position="49"/>
    </location>
</feature>
<feature type="region of interest" description="Disordered" evidence="1">
    <location>
        <begin position="40"/>
        <end position="114"/>
    </location>
</feature>
<sequence>MGPEKTEELLKGWTPMSCKGQFQLIKAWLKNQIMLSEDQKKKLAKERKTAQWKLLETPQAKIRSTSAKQAQENPKEQPEGQSKSKGKGKAQVEQALPTELQDSQEREDSHDNVFSMARTLMELKKKEEEILSQSFPKK</sequence>
<dbReference type="AlphaFoldDB" id="A0A9Q3KKB1"/>
<proteinExistence type="predicted"/>
<accession>A0A9Q3KKB1</accession>
<evidence type="ECO:0000256" key="1">
    <source>
        <dbReference type="SAM" id="MobiDB-lite"/>
    </source>
</evidence>